<evidence type="ECO:0000256" key="4">
    <source>
        <dbReference type="ARBA" id="ARBA00022840"/>
    </source>
</evidence>
<dbReference type="AlphaFoldDB" id="A0AAD8LID2"/>
<dbReference type="NCBIfam" id="TIGR00174">
    <property type="entry name" value="miaA"/>
    <property type="match status" value="1"/>
</dbReference>
<dbReference type="Gene3D" id="1.10.20.140">
    <property type="match status" value="1"/>
</dbReference>
<reference evidence="6" key="1">
    <citation type="submission" date="2023-08" db="EMBL/GenBank/DDBJ databases">
        <title>Draft sequence of the Babesia gibsoni genome.</title>
        <authorList>
            <person name="Yamagishi J.Y."/>
            <person name="Xuan X.X."/>
        </authorList>
    </citation>
    <scope>NUCLEOTIDE SEQUENCE</scope>
    <source>
        <strain evidence="6">Azabu</strain>
    </source>
</reference>
<dbReference type="GO" id="GO:0016787">
    <property type="term" value="F:hydrolase activity"/>
    <property type="evidence" value="ECO:0007669"/>
    <property type="project" value="UniProtKB-KW"/>
</dbReference>
<evidence type="ECO:0000256" key="2">
    <source>
        <dbReference type="ARBA" id="ARBA00022679"/>
    </source>
</evidence>
<comment type="similarity">
    <text evidence="1 5">Belongs to the IPP transferase family.</text>
</comment>
<dbReference type="GO" id="GO:0005739">
    <property type="term" value="C:mitochondrion"/>
    <property type="evidence" value="ECO:0007669"/>
    <property type="project" value="TreeGrafter"/>
</dbReference>
<keyword evidence="7" id="KW-1185">Reference proteome</keyword>
<dbReference type="EMBL" id="JAVEPI010000004">
    <property type="protein sequence ID" value="KAK1441973.1"/>
    <property type="molecule type" value="Genomic_DNA"/>
</dbReference>
<dbReference type="InterPro" id="IPR039657">
    <property type="entry name" value="Dimethylallyltransferase"/>
</dbReference>
<dbReference type="SUPFAM" id="SSF52540">
    <property type="entry name" value="P-loop containing nucleoside triphosphate hydrolases"/>
    <property type="match status" value="1"/>
</dbReference>
<evidence type="ECO:0000256" key="1">
    <source>
        <dbReference type="ARBA" id="ARBA00005842"/>
    </source>
</evidence>
<accession>A0AAD8LID2</accession>
<dbReference type="Proteomes" id="UP001230268">
    <property type="component" value="Unassembled WGS sequence"/>
</dbReference>
<keyword evidence="4 5" id="KW-0067">ATP-binding</keyword>
<dbReference type="HAMAP" id="MF_00185">
    <property type="entry name" value="IPP_trans"/>
    <property type="match status" value="1"/>
</dbReference>
<keyword evidence="2 5" id="KW-0808">Transferase</keyword>
<comment type="caution">
    <text evidence="6">The sequence shown here is derived from an EMBL/GenBank/DDBJ whole genome shotgun (WGS) entry which is preliminary data.</text>
</comment>
<evidence type="ECO:0000313" key="7">
    <source>
        <dbReference type="Proteomes" id="UP001230268"/>
    </source>
</evidence>
<keyword evidence="3 5" id="KW-0547">Nucleotide-binding</keyword>
<proteinExistence type="inferred from homology"/>
<dbReference type="Pfam" id="PF01715">
    <property type="entry name" value="IPPT"/>
    <property type="match status" value="1"/>
</dbReference>
<dbReference type="InterPro" id="IPR018022">
    <property type="entry name" value="IPT"/>
</dbReference>
<dbReference type="GO" id="GO:0052381">
    <property type="term" value="F:tRNA dimethylallyltransferase activity"/>
    <property type="evidence" value="ECO:0007669"/>
    <property type="project" value="InterPro"/>
</dbReference>
<dbReference type="GO" id="GO:0006400">
    <property type="term" value="P:tRNA modification"/>
    <property type="evidence" value="ECO:0007669"/>
    <property type="project" value="TreeGrafter"/>
</dbReference>
<name>A0AAD8LID2_BABGI</name>
<evidence type="ECO:0000256" key="5">
    <source>
        <dbReference type="RuleBase" id="RU003785"/>
    </source>
</evidence>
<evidence type="ECO:0000313" key="6">
    <source>
        <dbReference type="EMBL" id="KAK1441973.1"/>
    </source>
</evidence>
<dbReference type="Gene3D" id="3.40.50.300">
    <property type="entry name" value="P-loop containing nucleotide triphosphate hydrolases"/>
    <property type="match status" value="1"/>
</dbReference>
<protein>
    <submittedName>
        <fullName evidence="6">P-loop containing nucleoside triphosphate hydrolase like protein</fullName>
    </submittedName>
</protein>
<sequence>MGDCSSEHDAEVKRSKLVVILGPTATGKTDASIQVALKLKEHNIDAEIINADSMQVYKGFHIGTAKPTLQQMNQVKHHLFDFIDPSEEYNAASYVNDCSKTIEKLHSHGSLPILVGGTNMYVEGLLWPSVIDMQPNDPDEPKETYEGSNAAPLFHYAAEYTTKQLYKMLKAQDPERATVLHPNDRKRITRSLNIIKTHGKKHSELIETRREFRKKIGSKYDALIFTMQCDPGAHKGLIKRRTRKMFEQGIIDECLQLMRMIERGEAAGLSKGICQSIAYKEIIPILGESLEKESSPSSNTINRCVAALETATWKYVRRQNTWIQNRLKDESGVKVVHLDTTDFGFRDAKEFLYKAATRACLTALLIHCKVIIDIVVY</sequence>
<keyword evidence="6" id="KW-0378">Hydrolase</keyword>
<gene>
    <name evidence="6" type="ORF">BgAZ_400030</name>
</gene>
<dbReference type="PANTHER" id="PTHR11088:SF89">
    <property type="entry name" value="TRNA DIMETHYLALLYLTRANSFERASE"/>
    <property type="match status" value="1"/>
</dbReference>
<dbReference type="GO" id="GO:0005524">
    <property type="term" value="F:ATP binding"/>
    <property type="evidence" value="ECO:0007669"/>
    <property type="project" value="UniProtKB-KW"/>
</dbReference>
<dbReference type="InterPro" id="IPR027417">
    <property type="entry name" value="P-loop_NTPase"/>
</dbReference>
<evidence type="ECO:0000256" key="3">
    <source>
        <dbReference type="ARBA" id="ARBA00022741"/>
    </source>
</evidence>
<organism evidence="6 7">
    <name type="scientific">Babesia gibsoni</name>
    <dbReference type="NCBI Taxonomy" id="33632"/>
    <lineage>
        <taxon>Eukaryota</taxon>
        <taxon>Sar</taxon>
        <taxon>Alveolata</taxon>
        <taxon>Apicomplexa</taxon>
        <taxon>Aconoidasida</taxon>
        <taxon>Piroplasmida</taxon>
        <taxon>Babesiidae</taxon>
        <taxon>Babesia</taxon>
    </lineage>
</organism>
<dbReference type="PANTHER" id="PTHR11088">
    <property type="entry name" value="TRNA DIMETHYLALLYLTRANSFERASE"/>
    <property type="match status" value="1"/>
</dbReference>